<dbReference type="AlphaFoldDB" id="A0A147BWX1"/>
<organism evidence="1">
    <name type="scientific">Ixodes ricinus</name>
    <name type="common">Common tick</name>
    <name type="synonym">Acarus ricinus</name>
    <dbReference type="NCBI Taxonomy" id="34613"/>
    <lineage>
        <taxon>Eukaryota</taxon>
        <taxon>Metazoa</taxon>
        <taxon>Ecdysozoa</taxon>
        <taxon>Arthropoda</taxon>
        <taxon>Chelicerata</taxon>
        <taxon>Arachnida</taxon>
        <taxon>Acari</taxon>
        <taxon>Parasitiformes</taxon>
        <taxon>Ixodida</taxon>
        <taxon>Ixodoidea</taxon>
        <taxon>Ixodidae</taxon>
        <taxon>Ixodinae</taxon>
        <taxon>Ixodes</taxon>
    </lineage>
</organism>
<reference evidence="1" key="1">
    <citation type="journal article" date="2018" name="PLoS Negl. Trop. Dis.">
        <title>Sialome diversity of ticks revealed by RNAseq of single tick salivary glands.</title>
        <authorList>
            <person name="Perner J."/>
            <person name="Kropackova S."/>
            <person name="Kopacek P."/>
            <person name="Ribeiro J.M."/>
        </authorList>
    </citation>
    <scope>NUCLEOTIDE SEQUENCE</scope>
    <source>
        <strain evidence="1">Siblings of single egg batch collected in Ceske Budejovice</strain>
        <tissue evidence="1">Salivary glands</tissue>
    </source>
</reference>
<evidence type="ECO:0000313" key="1">
    <source>
        <dbReference type="EMBL" id="JAR95216.1"/>
    </source>
</evidence>
<sequence length="83" mass="9122">EQAHVIRRIETELNEADQHARLPNMEIHGLKTDPNVRLAAVLSGLAEKLGIGQHEPSDVVSVFKIPARQGVHQPILVKFTSVA</sequence>
<feature type="non-terminal residue" evidence="1">
    <location>
        <position position="1"/>
    </location>
</feature>
<feature type="non-terminal residue" evidence="1">
    <location>
        <position position="83"/>
    </location>
</feature>
<name>A0A147BWX1_IXORI</name>
<proteinExistence type="predicted"/>
<accession>A0A147BWX1</accession>
<dbReference type="EMBL" id="GEGO01000188">
    <property type="protein sequence ID" value="JAR95216.1"/>
    <property type="molecule type" value="Transcribed_RNA"/>
</dbReference>
<protein>
    <submittedName>
        <fullName evidence="1">Putative crack-1 is transposable element</fullName>
    </submittedName>
</protein>